<keyword evidence="23" id="KW-1185">Reference proteome</keyword>
<evidence type="ECO:0000256" key="9">
    <source>
        <dbReference type="ARBA" id="ARBA00022967"/>
    </source>
</evidence>
<dbReference type="Proteomes" id="UP001500218">
    <property type="component" value="Unassembled WGS sequence"/>
</dbReference>
<dbReference type="Pfam" id="PF00034">
    <property type="entry name" value="Cytochrom_C"/>
    <property type="match status" value="1"/>
</dbReference>
<keyword evidence="5 18" id="KW-0349">Heme</keyword>
<keyword evidence="9" id="KW-1278">Translocase</keyword>
<evidence type="ECO:0000256" key="1">
    <source>
        <dbReference type="ARBA" id="ARBA00004141"/>
    </source>
</evidence>
<dbReference type="SUPFAM" id="SSF49503">
    <property type="entry name" value="Cupredoxins"/>
    <property type="match status" value="1"/>
</dbReference>
<dbReference type="PROSITE" id="PS51007">
    <property type="entry name" value="CYTC"/>
    <property type="match status" value="1"/>
</dbReference>
<feature type="transmembrane region" description="Helical" evidence="19">
    <location>
        <begin position="48"/>
        <end position="73"/>
    </location>
</feature>
<dbReference type="PANTHER" id="PTHR22888">
    <property type="entry name" value="CYTOCHROME C OXIDASE, SUBUNIT II"/>
    <property type="match status" value="1"/>
</dbReference>
<dbReference type="InterPro" id="IPR014222">
    <property type="entry name" value="Cyt_c_oxidase_su2"/>
</dbReference>
<evidence type="ECO:0000256" key="15">
    <source>
        <dbReference type="ARBA" id="ARBA00024688"/>
    </source>
</evidence>
<dbReference type="InterPro" id="IPR036909">
    <property type="entry name" value="Cyt_c-like_dom_sf"/>
</dbReference>
<accession>A0ABP4Y5K1</accession>
<evidence type="ECO:0000256" key="5">
    <source>
        <dbReference type="ARBA" id="ARBA00022617"/>
    </source>
</evidence>
<evidence type="ECO:0000256" key="12">
    <source>
        <dbReference type="ARBA" id="ARBA00023004"/>
    </source>
</evidence>
<dbReference type="PROSITE" id="PS51257">
    <property type="entry name" value="PROKAR_LIPOPROTEIN"/>
    <property type="match status" value="1"/>
</dbReference>
<evidence type="ECO:0000313" key="23">
    <source>
        <dbReference type="Proteomes" id="UP001500218"/>
    </source>
</evidence>
<dbReference type="InterPro" id="IPR036257">
    <property type="entry name" value="Cyt_c_oxidase_su2_TM_sf"/>
</dbReference>
<dbReference type="PROSITE" id="PS00078">
    <property type="entry name" value="COX2"/>
    <property type="match status" value="1"/>
</dbReference>
<keyword evidence="10" id="KW-0249">Electron transport</keyword>
<dbReference type="PANTHER" id="PTHR22888:SF9">
    <property type="entry name" value="CYTOCHROME C OXIDASE SUBUNIT 2"/>
    <property type="match status" value="1"/>
</dbReference>
<evidence type="ECO:0000256" key="10">
    <source>
        <dbReference type="ARBA" id="ARBA00022982"/>
    </source>
</evidence>
<dbReference type="InterPro" id="IPR034236">
    <property type="entry name" value="CuRO_CcO_Caa3_II"/>
</dbReference>
<comment type="caution">
    <text evidence="22">The sequence shown here is derived from an EMBL/GenBank/DDBJ whole genome shotgun (WGS) entry which is preliminary data.</text>
</comment>
<gene>
    <name evidence="22" type="primary">coxB</name>
    <name evidence="22" type="ORF">GCM10009682_23510</name>
</gene>
<dbReference type="CDD" id="cd04213">
    <property type="entry name" value="CuRO_CcO_Caa3_II"/>
    <property type="match status" value="1"/>
</dbReference>
<evidence type="ECO:0000256" key="16">
    <source>
        <dbReference type="ARBA" id="ARBA00031399"/>
    </source>
</evidence>
<feature type="transmembrane region" description="Helical" evidence="19">
    <location>
        <begin position="85"/>
        <end position="109"/>
    </location>
</feature>
<evidence type="ECO:0000256" key="2">
    <source>
        <dbReference type="ARBA" id="ARBA00007866"/>
    </source>
</evidence>
<organism evidence="22 23">
    <name type="scientific">Luedemannella flava</name>
    <dbReference type="NCBI Taxonomy" id="349316"/>
    <lineage>
        <taxon>Bacteria</taxon>
        <taxon>Bacillati</taxon>
        <taxon>Actinomycetota</taxon>
        <taxon>Actinomycetes</taxon>
        <taxon>Micromonosporales</taxon>
        <taxon>Micromonosporaceae</taxon>
        <taxon>Luedemannella</taxon>
    </lineage>
</organism>
<dbReference type="SUPFAM" id="SSF46626">
    <property type="entry name" value="Cytochrome c"/>
    <property type="match status" value="1"/>
</dbReference>
<comment type="subcellular location">
    <subcellularLocation>
        <location evidence="1">Membrane</location>
        <topology evidence="1">Multi-pass membrane protein</topology>
    </subcellularLocation>
</comment>
<comment type="catalytic activity">
    <reaction evidence="17">
        <text>4 Fe(II)-[cytochrome c] + O2 + 8 H(+)(in) = 4 Fe(III)-[cytochrome c] + 2 H2O + 4 H(+)(out)</text>
        <dbReference type="Rhea" id="RHEA:11436"/>
        <dbReference type="Rhea" id="RHEA-COMP:10350"/>
        <dbReference type="Rhea" id="RHEA-COMP:14399"/>
        <dbReference type="ChEBI" id="CHEBI:15377"/>
        <dbReference type="ChEBI" id="CHEBI:15378"/>
        <dbReference type="ChEBI" id="CHEBI:15379"/>
        <dbReference type="ChEBI" id="CHEBI:29033"/>
        <dbReference type="ChEBI" id="CHEBI:29034"/>
        <dbReference type="EC" id="7.1.1.9"/>
    </reaction>
</comment>
<dbReference type="Gene3D" id="1.10.287.90">
    <property type="match status" value="1"/>
</dbReference>
<evidence type="ECO:0000259" key="20">
    <source>
        <dbReference type="PROSITE" id="PS50857"/>
    </source>
</evidence>
<evidence type="ECO:0000259" key="21">
    <source>
        <dbReference type="PROSITE" id="PS51007"/>
    </source>
</evidence>
<keyword evidence="11 19" id="KW-1133">Transmembrane helix</keyword>
<dbReference type="InterPro" id="IPR045187">
    <property type="entry name" value="CcO_II"/>
</dbReference>
<dbReference type="RefSeq" id="WP_344129407.1">
    <property type="nucleotide sequence ID" value="NZ_BAAALT010000059.1"/>
</dbReference>
<feature type="domain" description="Cytochrome oxidase subunit II copper A binding" evidence="20">
    <location>
        <begin position="123"/>
        <end position="236"/>
    </location>
</feature>
<keyword evidence="12 18" id="KW-0408">Iron</keyword>
<evidence type="ECO:0000256" key="18">
    <source>
        <dbReference type="PROSITE-ProRule" id="PRU00433"/>
    </source>
</evidence>
<keyword evidence="7 19" id="KW-0812">Transmembrane</keyword>
<evidence type="ECO:0000256" key="14">
    <source>
        <dbReference type="ARBA" id="ARBA00023136"/>
    </source>
</evidence>
<dbReference type="InterPro" id="IPR009056">
    <property type="entry name" value="Cyt_c-like_dom"/>
</dbReference>
<dbReference type="Pfam" id="PF00116">
    <property type="entry name" value="COX2"/>
    <property type="match status" value="1"/>
</dbReference>
<dbReference type="InterPro" id="IPR001505">
    <property type="entry name" value="Copper_CuA"/>
</dbReference>
<dbReference type="EC" id="7.1.1.9" evidence="3"/>
<dbReference type="InterPro" id="IPR002429">
    <property type="entry name" value="CcO_II-like_C"/>
</dbReference>
<evidence type="ECO:0000256" key="17">
    <source>
        <dbReference type="ARBA" id="ARBA00047816"/>
    </source>
</evidence>
<evidence type="ECO:0000256" key="13">
    <source>
        <dbReference type="ARBA" id="ARBA00023008"/>
    </source>
</evidence>
<dbReference type="EMBL" id="BAAALT010000059">
    <property type="protein sequence ID" value="GAA1801129.1"/>
    <property type="molecule type" value="Genomic_DNA"/>
</dbReference>
<evidence type="ECO:0000256" key="3">
    <source>
        <dbReference type="ARBA" id="ARBA00012949"/>
    </source>
</evidence>
<evidence type="ECO:0000313" key="22">
    <source>
        <dbReference type="EMBL" id="GAA1801129.1"/>
    </source>
</evidence>
<dbReference type="InterPro" id="IPR008972">
    <property type="entry name" value="Cupredoxin"/>
</dbReference>
<comment type="similarity">
    <text evidence="2">Belongs to the cytochrome c oxidase subunit 2 family.</text>
</comment>
<dbReference type="PROSITE" id="PS50857">
    <property type="entry name" value="COX2_CUA"/>
    <property type="match status" value="1"/>
</dbReference>
<keyword evidence="8 18" id="KW-0479">Metal-binding</keyword>
<keyword evidence="13" id="KW-0186">Copper</keyword>
<dbReference type="NCBIfam" id="TIGR02866">
    <property type="entry name" value="CoxB"/>
    <property type="match status" value="1"/>
</dbReference>
<evidence type="ECO:0000256" key="7">
    <source>
        <dbReference type="ARBA" id="ARBA00022692"/>
    </source>
</evidence>
<keyword evidence="4" id="KW-0813">Transport</keyword>
<protein>
    <recommendedName>
        <fullName evidence="3">cytochrome-c oxidase</fullName>
        <ecNumber evidence="3">7.1.1.9</ecNumber>
    </recommendedName>
    <alternativeName>
        <fullName evidence="16">Cytochrome aa3 subunit 2</fullName>
    </alternativeName>
</protein>
<reference evidence="23" key="1">
    <citation type="journal article" date="2019" name="Int. J. Syst. Evol. Microbiol.">
        <title>The Global Catalogue of Microorganisms (GCM) 10K type strain sequencing project: providing services to taxonomists for standard genome sequencing and annotation.</title>
        <authorList>
            <consortium name="The Broad Institute Genomics Platform"/>
            <consortium name="The Broad Institute Genome Sequencing Center for Infectious Disease"/>
            <person name="Wu L."/>
            <person name="Ma J."/>
        </authorList>
    </citation>
    <scope>NUCLEOTIDE SEQUENCE [LARGE SCALE GENOMIC DNA]</scope>
    <source>
        <strain evidence="23">JCM 13250</strain>
    </source>
</reference>
<dbReference type="Gene3D" id="2.60.40.420">
    <property type="entry name" value="Cupredoxins - blue copper proteins"/>
    <property type="match status" value="1"/>
</dbReference>
<evidence type="ECO:0000256" key="6">
    <source>
        <dbReference type="ARBA" id="ARBA00022660"/>
    </source>
</evidence>
<evidence type="ECO:0000256" key="11">
    <source>
        <dbReference type="ARBA" id="ARBA00022989"/>
    </source>
</evidence>
<sequence>MRRSVSTRLLWASASAGVLALVFSLTGCSGGQQSTLDAVGPGARRTEGLWWLFFGISMGIFVEVMALLGWALWRRRRSRVRIKDGDAVGFISALGVVVPLLILILVYGVGLRDLNALAAPDDEPTVNVDVVGHRWWWEIHYPDRPQAVTANEIHIPVGESVRIRLTTADVQHSFWVPQLMPKTDLIAGKVNSTWLRADRPGRYRGQCAEYCGQQHAFMALLVIAESRPQFDSWLAGLVPPTDEPLTDAEQRGRAVFARSACATCHTVRGTSATATVGPDLTNVGGRWSLGAGAAPNDPGHLGGWIVNSQTIKPGNAMPPQPVAPGDLPDLIAYLRSLG</sequence>
<evidence type="ECO:0000256" key="4">
    <source>
        <dbReference type="ARBA" id="ARBA00022448"/>
    </source>
</evidence>
<comment type="function">
    <text evidence="15">Subunits I and II form the functional core of the enzyme complex. Electrons originating in cytochrome c are transferred via heme a and Cu(A) to the binuclear center formed by heme a3 and Cu(B).</text>
</comment>
<feature type="domain" description="Cytochrome c" evidence="21">
    <location>
        <begin position="247"/>
        <end position="338"/>
    </location>
</feature>
<evidence type="ECO:0000256" key="8">
    <source>
        <dbReference type="ARBA" id="ARBA00022723"/>
    </source>
</evidence>
<keyword evidence="6" id="KW-0679">Respiratory chain</keyword>
<name>A0ABP4Y5K1_9ACTN</name>
<proteinExistence type="inferred from homology"/>
<keyword evidence="14 19" id="KW-0472">Membrane</keyword>
<evidence type="ECO:0000256" key="19">
    <source>
        <dbReference type="SAM" id="Phobius"/>
    </source>
</evidence>